<feature type="binding site" evidence="16">
    <location>
        <position position="9"/>
    </location>
    <ligand>
        <name>substrate</name>
    </ligand>
</feature>
<evidence type="ECO:0000256" key="10">
    <source>
        <dbReference type="ARBA" id="ARBA00022839"/>
    </source>
</evidence>
<feature type="binding site" evidence="16">
    <location>
        <position position="7"/>
    </location>
    <ligand>
        <name>substrate</name>
    </ligand>
</feature>
<dbReference type="SUPFAM" id="SSF53098">
    <property type="entry name" value="Ribonuclease H-like"/>
    <property type="match status" value="1"/>
</dbReference>
<comment type="subunit">
    <text evidence="18">DNA polymerase III contains a core (composed of alpha, epsilon and theta chains) that associates with a tau subunit. This core dimerizes to form the POLIII' complex. PolIII' associates with the gamma complex (composed of gamma, delta, delta', psi and chi chains) and with the beta chain to form the complete DNA polymerase III complex.</text>
</comment>
<dbReference type="InterPro" id="IPR006054">
    <property type="entry name" value="DnaQ"/>
</dbReference>
<keyword evidence="6 18" id="KW-0235">DNA replication</keyword>
<dbReference type="PANTHER" id="PTHR30231:SF41">
    <property type="entry name" value="DNA POLYMERASE III SUBUNIT EPSILON"/>
    <property type="match status" value="1"/>
</dbReference>
<evidence type="ECO:0000256" key="3">
    <source>
        <dbReference type="ARBA" id="ARBA00020352"/>
    </source>
</evidence>
<evidence type="ECO:0000256" key="15">
    <source>
        <dbReference type="PIRSR" id="PIRSR606309-1"/>
    </source>
</evidence>
<protein>
    <recommendedName>
        <fullName evidence="3 18">DNA polymerase III subunit epsilon</fullName>
        <ecNumber evidence="2 18">2.7.7.7</ecNumber>
    </recommendedName>
</protein>
<keyword evidence="11 17" id="KW-0460">Magnesium</keyword>
<keyword evidence="8 17" id="KW-0479">Metal-binding</keyword>
<dbReference type="FunFam" id="3.30.420.10:FF:000012">
    <property type="entry name" value="DNA polymerase III subunit epsilon"/>
    <property type="match status" value="1"/>
</dbReference>
<dbReference type="GO" id="GO:0005829">
    <property type="term" value="C:cytosol"/>
    <property type="evidence" value="ECO:0007669"/>
    <property type="project" value="TreeGrafter"/>
</dbReference>
<dbReference type="SMART" id="SM00479">
    <property type="entry name" value="EXOIII"/>
    <property type="match status" value="1"/>
</dbReference>
<keyword evidence="10 18" id="KW-0269">Exonuclease</keyword>
<keyword evidence="9 18" id="KW-0378">Hydrolase</keyword>
<dbReference type="KEGG" id="tse:THMIRHAS_11220"/>
<dbReference type="PANTHER" id="PTHR30231">
    <property type="entry name" value="DNA POLYMERASE III SUBUNIT EPSILON"/>
    <property type="match status" value="1"/>
</dbReference>
<dbReference type="InterPro" id="IPR012337">
    <property type="entry name" value="RNaseH-like_sf"/>
</dbReference>
<evidence type="ECO:0000256" key="16">
    <source>
        <dbReference type="PIRSR" id="PIRSR606309-2"/>
    </source>
</evidence>
<dbReference type="Pfam" id="PF00929">
    <property type="entry name" value="RNase_T"/>
    <property type="match status" value="1"/>
</dbReference>
<evidence type="ECO:0000256" key="4">
    <source>
        <dbReference type="ARBA" id="ARBA00022679"/>
    </source>
</evidence>
<keyword evidence="5 18" id="KW-0548">Nucleotidyltransferase</keyword>
<dbReference type="NCBIfam" id="TIGR00573">
    <property type="entry name" value="dnaq"/>
    <property type="match status" value="1"/>
</dbReference>
<dbReference type="NCBIfam" id="TIGR01406">
    <property type="entry name" value="dnaQ_proteo"/>
    <property type="match status" value="1"/>
</dbReference>
<keyword evidence="13 17" id="KW-0464">Manganese</keyword>
<reference evidence="21" key="1">
    <citation type="submission" date="2019-11" db="EMBL/GenBank/DDBJ databases">
        <title>Isolation and characterization of two novel species in the genus Thiomicrorhabdus.</title>
        <authorList>
            <person name="Mochizuki J."/>
            <person name="Kojima H."/>
            <person name="Fukui M."/>
        </authorList>
    </citation>
    <scope>NUCLEOTIDE SEQUENCE [LARGE SCALE GENOMIC DNA]</scope>
    <source>
        <strain evidence="21">aks77</strain>
    </source>
</reference>
<feature type="domain" description="Exonuclease" evidence="19">
    <location>
        <begin position="2"/>
        <end position="176"/>
    </location>
</feature>
<comment type="catalytic activity">
    <reaction evidence="14 18">
        <text>DNA(n) + a 2'-deoxyribonucleoside 5'-triphosphate = DNA(n+1) + diphosphate</text>
        <dbReference type="Rhea" id="RHEA:22508"/>
        <dbReference type="Rhea" id="RHEA-COMP:17339"/>
        <dbReference type="Rhea" id="RHEA-COMP:17340"/>
        <dbReference type="ChEBI" id="CHEBI:33019"/>
        <dbReference type="ChEBI" id="CHEBI:61560"/>
        <dbReference type="ChEBI" id="CHEBI:173112"/>
        <dbReference type="EC" id="2.7.7.7"/>
    </reaction>
</comment>
<dbReference type="GO" id="GO:0003887">
    <property type="term" value="F:DNA-directed DNA polymerase activity"/>
    <property type="evidence" value="ECO:0007669"/>
    <property type="project" value="UniProtKB-KW"/>
</dbReference>
<dbReference type="NCBIfam" id="NF004316">
    <property type="entry name" value="PRK05711.1"/>
    <property type="match status" value="1"/>
</dbReference>
<evidence type="ECO:0000259" key="19">
    <source>
        <dbReference type="SMART" id="SM00479"/>
    </source>
</evidence>
<dbReference type="InterPro" id="IPR013520">
    <property type="entry name" value="Ribonucl_H"/>
</dbReference>
<evidence type="ECO:0000256" key="6">
    <source>
        <dbReference type="ARBA" id="ARBA00022705"/>
    </source>
</evidence>
<evidence type="ECO:0000256" key="12">
    <source>
        <dbReference type="ARBA" id="ARBA00022932"/>
    </source>
</evidence>
<evidence type="ECO:0000256" key="18">
    <source>
        <dbReference type="RuleBase" id="RU364087"/>
    </source>
</evidence>
<keyword evidence="4 18" id="KW-0808">Transferase</keyword>
<evidence type="ECO:0000256" key="14">
    <source>
        <dbReference type="ARBA" id="ARBA00049244"/>
    </source>
</evidence>
<keyword evidence="12 18" id="KW-0239">DNA-directed DNA polymerase</keyword>
<comment type="cofactor">
    <cofactor evidence="1 18">
        <name>Mn(2+)</name>
        <dbReference type="ChEBI" id="CHEBI:29035"/>
    </cofactor>
</comment>
<evidence type="ECO:0000256" key="9">
    <source>
        <dbReference type="ARBA" id="ARBA00022801"/>
    </source>
</evidence>
<evidence type="ECO:0000256" key="11">
    <source>
        <dbReference type="ARBA" id="ARBA00022842"/>
    </source>
</evidence>
<accession>A0A6F8PUG1</accession>
<dbReference type="Proteomes" id="UP000501726">
    <property type="component" value="Chromosome"/>
</dbReference>
<evidence type="ECO:0000256" key="5">
    <source>
        <dbReference type="ARBA" id="ARBA00022695"/>
    </source>
</evidence>
<organism evidence="20 21">
    <name type="scientific">Thiosulfatimonas sediminis</name>
    <dbReference type="NCBI Taxonomy" id="2675054"/>
    <lineage>
        <taxon>Bacteria</taxon>
        <taxon>Pseudomonadati</taxon>
        <taxon>Pseudomonadota</taxon>
        <taxon>Gammaproteobacteria</taxon>
        <taxon>Thiotrichales</taxon>
        <taxon>Piscirickettsiaceae</taxon>
        <taxon>Thiosulfatimonas</taxon>
    </lineage>
</organism>
<proteinExistence type="predicted"/>
<evidence type="ECO:0000256" key="17">
    <source>
        <dbReference type="PIRSR" id="PIRSR606309-3"/>
    </source>
</evidence>
<feature type="active site" description="Proton acceptor" evidence="15">
    <location>
        <position position="154"/>
    </location>
</feature>
<feature type="binding site" evidence="16">
    <location>
        <position position="57"/>
    </location>
    <ligand>
        <name>substrate</name>
    </ligand>
</feature>
<dbReference type="Gene3D" id="3.30.420.10">
    <property type="entry name" value="Ribonuclease H-like superfamily/Ribonuclease H"/>
    <property type="match status" value="1"/>
</dbReference>
<dbReference type="EC" id="2.7.7.7" evidence="2 18"/>
<comment type="cofactor">
    <cofactor evidence="17">
        <name>Mg(2+)</name>
        <dbReference type="ChEBI" id="CHEBI:18420"/>
    </cofactor>
    <cofactor evidence="17">
        <name>Mn(2+)</name>
        <dbReference type="ChEBI" id="CHEBI:29035"/>
    </cofactor>
    <text evidence="17">Binds 2 divalent metal cations. Magnesium or manganese.</text>
</comment>
<dbReference type="AlphaFoldDB" id="A0A6F8PUG1"/>
<evidence type="ECO:0000256" key="7">
    <source>
        <dbReference type="ARBA" id="ARBA00022722"/>
    </source>
</evidence>
<keyword evidence="7 18" id="KW-0540">Nuclease</keyword>
<feature type="binding site" evidence="17">
    <location>
        <position position="159"/>
    </location>
    <ligand>
        <name>a divalent metal cation</name>
        <dbReference type="ChEBI" id="CHEBI:60240"/>
        <label>1</label>
        <note>catalytic</note>
    </ligand>
</feature>
<comment type="function">
    <text evidence="18">DNA polymerase III is a complex, multichain enzyme responsible for most of the replicative synthesis in bacteria. The epsilon subunit contain the editing function and is a proofreading 3'-5' exonuclease.</text>
</comment>
<dbReference type="InterPro" id="IPR006309">
    <property type="entry name" value="DnaQ_proteo"/>
</dbReference>
<gene>
    <name evidence="18 20" type="primary">dnaQ</name>
    <name evidence="20" type="ORF">THMIRHAS_11220</name>
</gene>
<evidence type="ECO:0000256" key="13">
    <source>
        <dbReference type="ARBA" id="ARBA00023211"/>
    </source>
</evidence>
<dbReference type="InterPro" id="IPR036397">
    <property type="entry name" value="RNaseH_sf"/>
</dbReference>
<dbReference type="GO" id="GO:0003677">
    <property type="term" value="F:DNA binding"/>
    <property type="evidence" value="ECO:0007669"/>
    <property type="project" value="InterPro"/>
</dbReference>
<dbReference type="CDD" id="cd06131">
    <property type="entry name" value="DNA_pol_III_epsilon_Ecoli_like"/>
    <property type="match status" value="1"/>
</dbReference>
<dbReference type="EMBL" id="AP021889">
    <property type="protein sequence ID" value="BBP45749.1"/>
    <property type="molecule type" value="Genomic_DNA"/>
</dbReference>
<evidence type="ECO:0000256" key="1">
    <source>
        <dbReference type="ARBA" id="ARBA00001936"/>
    </source>
</evidence>
<evidence type="ECO:0000313" key="21">
    <source>
        <dbReference type="Proteomes" id="UP000501726"/>
    </source>
</evidence>
<name>A0A6F8PUG1_9GAMM</name>
<feature type="binding site" evidence="17">
    <location>
        <position position="7"/>
    </location>
    <ligand>
        <name>a divalent metal cation</name>
        <dbReference type="ChEBI" id="CHEBI:60240"/>
        <label>1</label>
        <note>catalytic</note>
    </ligand>
</feature>
<evidence type="ECO:0000256" key="8">
    <source>
        <dbReference type="ARBA" id="ARBA00022723"/>
    </source>
</evidence>
<dbReference type="GO" id="GO:0046872">
    <property type="term" value="F:metal ion binding"/>
    <property type="evidence" value="ECO:0007669"/>
    <property type="project" value="UniProtKB-KW"/>
</dbReference>
<evidence type="ECO:0000313" key="20">
    <source>
        <dbReference type="EMBL" id="BBP45749.1"/>
    </source>
</evidence>
<dbReference type="GO" id="GO:0008408">
    <property type="term" value="F:3'-5' exonuclease activity"/>
    <property type="evidence" value="ECO:0007669"/>
    <property type="project" value="TreeGrafter"/>
</dbReference>
<sequence length="233" mass="26652">MRQILMDTETTGFDPLTGDRIIEIGAVELIKRRLTGNNYHQFINPQRSIPEDAIKVHGITDERVANEPKFAEIIDDFMQFIQGAEVIIHNAPFDVGFINHELSLLKHNRWGKLEDHCRITDSLKMAAKMYPGQRNNLDALCRRLYIDNSNRTYHGALLDSEILADVYLAMTGGQTDLLLDNQYGNQVHSSSTLPTQNNQRASLKVIHANHQELDRHQQKLAEISKKVGRELNW</sequence>
<dbReference type="GO" id="GO:0045004">
    <property type="term" value="P:DNA replication proofreading"/>
    <property type="evidence" value="ECO:0007669"/>
    <property type="project" value="TreeGrafter"/>
</dbReference>
<feature type="binding site" evidence="17">
    <location>
        <position position="9"/>
    </location>
    <ligand>
        <name>a divalent metal cation</name>
        <dbReference type="ChEBI" id="CHEBI:60240"/>
        <label>1</label>
        <note>catalytic</note>
    </ligand>
</feature>
<keyword evidence="21" id="KW-1185">Reference proteome</keyword>
<evidence type="ECO:0000256" key="2">
    <source>
        <dbReference type="ARBA" id="ARBA00012417"/>
    </source>
</evidence>
<feature type="binding site" evidence="16">
    <location>
        <position position="159"/>
    </location>
    <ligand>
        <name>substrate</name>
    </ligand>
</feature>
<dbReference type="RefSeq" id="WP_173274258.1">
    <property type="nucleotide sequence ID" value="NZ_AP021889.1"/>
</dbReference>